<organism evidence="1 2">
    <name type="scientific">Sphingomonas parva</name>
    <dbReference type="NCBI Taxonomy" id="2555898"/>
    <lineage>
        <taxon>Bacteria</taxon>
        <taxon>Pseudomonadati</taxon>
        <taxon>Pseudomonadota</taxon>
        <taxon>Alphaproteobacteria</taxon>
        <taxon>Sphingomonadales</taxon>
        <taxon>Sphingomonadaceae</taxon>
        <taxon>Sphingomonas</taxon>
    </lineage>
</organism>
<gene>
    <name evidence="1" type="ORF">E2493_20150</name>
</gene>
<sequence>MGYVNRNRQEVLRATGQPGNDHNQTIYVLRCGECGHEYGANGSDIFQRRCPEHDGGAAGLAFEA</sequence>
<evidence type="ECO:0000313" key="1">
    <source>
        <dbReference type="EMBL" id="TFI56451.1"/>
    </source>
</evidence>
<protein>
    <submittedName>
        <fullName evidence="1">Uncharacterized protein</fullName>
    </submittedName>
</protein>
<dbReference type="Proteomes" id="UP000298213">
    <property type="component" value="Unassembled WGS sequence"/>
</dbReference>
<dbReference type="OrthoDB" id="8139367at2"/>
<name>A0A4Y8ZKC2_9SPHN</name>
<keyword evidence="2" id="KW-1185">Reference proteome</keyword>
<evidence type="ECO:0000313" key="2">
    <source>
        <dbReference type="Proteomes" id="UP000298213"/>
    </source>
</evidence>
<reference evidence="1 2" key="1">
    <citation type="submission" date="2019-03" db="EMBL/GenBank/DDBJ databases">
        <title>Genome sequence of Sphingomonas sp. 17J27-24.</title>
        <authorList>
            <person name="Kim M."/>
            <person name="Maeng S."/>
            <person name="Sathiyaraj S."/>
        </authorList>
    </citation>
    <scope>NUCLEOTIDE SEQUENCE [LARGE SCALE GENOMIC DNA]</scope>
    <source>
        <strain evidence="1 2">17J27-24</strain>
    </source>
</reference>
<accession>A0A4Y8ZKC2</accession>
<dbReference type="EMBL" id="SPDV01000077">
    <property type="protein sequence ID" value="TFI56451.1"/>
    <property type="molecule type" value="Genomic_DNA"/>
</dbReference>
<comment type="caution">
    <text evidence="1">The sequence shown here is derived from an EMBL/GenBank/DDBJ whole genome shotgun (WGS) entry which is preliminary data.</text>
</comment>
<proteinExistence type="predicted"/>
<dbReference type="AlphaFoldDB" id="A0A4Y8ZKC2"/>